<keyword evidence="4" id="KW-0808">Transferase</keyword>
<dbReference type="PANTHER" id="PTHR12184:SF1">
    <property type="entry name" value="UBIQUINOL-CYTOCHROME-C REDUCTASE COMPLEX ASSEMBLY FACTOR 1"/>
    <property type="match status" value="1"/>
</dbReference>
<accession>A0A9W8EIK6</accession>
<feature type="compositionally biased region" description="Pro residues" evidence="2">
    <location>
        <begin position="260"/>
        <end position="270"/>
    </location>
</feature>
<evidence type="ECO:0000256" key="1">
    <source>
        <dbReference type="ARBA" id="ARBA00006407"/>
    </source>
</evidence>
<reference evidence="4" key="1">
    <citation type="submission" date="2022-07" db="EMBL/GenBank/DDBJ databases">
        <title>Phylogenomic reconstructions and comparative analyses of Kickxellomycotina fungi.</title>
        <authorList>
            <person name="Reynolds N.K."/>
            <person name="Stajich J.E."/>
            <person name="Barry K."/>
            <person name="Grigoriev I.V."/>
            <person name="Crous P."/>
            <person name="Smith M.E."/>
        </authorList>
    </citation>
    <scope>NUCLEOTIDE SEQUENCE</scope>
    <source>
        <strain evidence="4">IMI 214461</strain>
    </source>
</reference>
<gene>
    <name evidence="4" type="primary">cbp3</name>
    <name evidence="4" type="ORF">H4R26_004031</name>
</gene>
<name>A0A9W8EIK6_9FUNG</name>
<dbReference type="InterPro" id="IPR021150">
    <property type="entry name" value="Ubiq_cyt_c_chap"/>
</dbReference>
<comment type="similarity">
    <text evidence="1">Belongs to the CBP3 family.</text>
</comment>
<sequence length="270" mass="29948">MASRAFQLLACRTGASRLVRVAALHRGLSAAALSATAAKPALTTSAAQQRAWFSSAKDVPTKSDRDGAGTLVLPQSYASAVRRLLKRFLPQYQAASIGKIVYESCSTYPDYKEFWIDGCQMPDTFQTWFSTTSLYVWMAMVRIRADPNAKHYNQGLVDCFFQDTELKMRSSGIKSSRIVNDTLKDLVSSFKGTVMSLDEGFARSDAVLAAAVWRNLVPVDENVIQVGEIVHFVRRELSRLDKSTMEDLTTSKFSFEPVRKPTPPPASQTE</sequence>
<dbReference type="EC" id="2.3.1.179" evidence="4"/>
<protein>
    <submittedName>
        <fullName evidence="4">Ubiquinol cytochrome-c reductase assembly protein Cbp3</fullName>
        <ecNumber evidence="4">2.3.1.179</ecNumber>
    </submittedName>
</protein>
<keyword evidence="4" id="KW-0012">Acyltransferase</keyword>
<dbReference type="GO" id="GO:0034551">
    <property type="term" value="P:mitochondrial respiratory chain complex III assembly"/>
    <property type="evidence" value="ECO:0007669"/>
    <property type="project" value="TreeGrafter"/>
</dbReference>
<organism evidence="4 5">
    <name type="scientific">Coemansia thaxteri</name>
    <dbReference type="NCBI Taxonomy" id="2663907"/>
    <lineage>
        <taxon>Eukaryota</taxon>
        <taxon>Fungi</taxon>
        <taxon>Fungi incertae sedis</taxon>
        <taxon>Zoopagomycota</taxon>
        <taxon>Kickxellomycotina</taxon>
        <taxon>Kickxellomycetes</taxon>
        <taxon>Kickxellales</taxon>
        <taxon>Kickxellaceae</taxon>
        <taxon>Coemansia</taxon>
    </lineage>
</organism>
<evidence type="ECO:0000259" key="3">
    <source>
        <dbReference type="Pfam" id="PF03981"/>
    </source>
</evidence>
<dbReference type="InterPro" id="IPR007129">
    <property type="entry name" value="Ubiqinol_cyt_c_chaperone_CPB3"/>
</dbReference>
<feature type="region of interest" description="Disordered" evidence="2">
    <location>
        <begin position="251"/>
        <end position="270"/>
    </location>
</feature>
<comment type="caution">
    <text evidence="4">The sequence shown here is derived from an EMBL/GenBank/DDBJ whole genome shotgun (WGS) entry which is preliminary data.</text>
</comment>
<evidence type="ECO:0000256" key="2">
    <source>
        <dbReference type="SAM" id="MobiDB-lite"/>
    </source>
</evidence>
<dbReference type="OrthoDB" id="10253878at2759"/>
<dbReference type="AlphaFoldDB" id="A0A9W8EIK6"/>
<feature type="domain" description="Ubiquinol-cytochrome c chaperone" evidence="3">
    <location>
        <begin position="119"/>
        <end position="255"/>
    </location>
</feature>
<evidence type="ECO:0000313" key="5">
    <source>
        <dbReference type="Proteomes" id="UP001150907"/>
    </source>
</evidence>
<evidence type="ECO:0000313" key="4">
    <source>
        <dbReference type="EMBL" id="KAJ2001619.1"/>
    </source>
</evidence>
<dbReference type="Proteomes" id="UP001150907">
    <property type="component" value="Unassembled WGS sequence"/>
</dbReference>
<keyword evidence="5" id="KW-1185">Reference proteome</keyword>
<dbReference type="PANTHER" id="PTHR12184">
    <property type="entry name" value="UBIQUINOL-CYTOCHROME C REDUCTASE COMPLEX ASSEMBLY FACTOR 1 FAMILY MEMBER"/>
    <property type="match status" value="1"/>
</dbReference>
<dbReference type="Pfam" id="PF03981">
    <property type="entry name" value="Ubiq_cyt_C_chap"/>
    <property type="match status" value="1"/>
</dbReference>
<dbReference type="GO" id="GO:0005739">
    <property type="term" value="C:mitochondrion"/>
    <property type="evidence" value="ECO:0007669"/>
    <property type="project" value="TreeGrafter"/>
</dbReference>
<dbReference type="EMBL" id="JANBQF010000384">
    <property type="protein sequence ID" value="KAJ2001619.1"/>
    <property type="molecule type" value="Genomic_DNA"/>
</dbReference>
<dbReference type="GO" id="GO:0004315">
    <property type="term" value="F:3-oxoacyl-[acyl-carrier-protein] synthase activity"/>
    <property type="evidence" value="ECO:0007669"/>
    <property type="project" value="UniProtKB-EC"/>
</dbReference>
<proteinExistence type="inferred from homology"/>